<dbReference type="EMBL" id="MU118054">
    <property type="protein sequence ID" value="KAF9646573.1"/>
    <property type="molecule type" value="Genomic_DNA"/>
</dbReference>
<organism evidence="1 2">
    <name type="scientific">Thelephora ganbajun</name>
    <name type="common">Ganba fungus</name>
    <dbReference type="NCBI Taxonomy" id="370292"/>
    <lineage>
        <taxon>Eukaryota</taxon>
        <taxon>Fungi</taxon>
        <taxon>Dikarya</taxon>
        <taxon>Basidiomycota</taxon>
        <taxon>Agaricomycotina</taxon>
        <taxon>Agaricomycetes</taxon>
        <taxon>Thelephorales</taxon>
        <taxon>Thelephoraceae</taxon>
        <taxon>Thelephora</taxon>
    </lineage>
</organism>
<protein>
    <submittedName>
        <fullName evidence="1">Uncharacterized protein</fullName>
    </submittedName>
</protein>
<name>A0ACB6ZAG1_THEGA</name>
<dbReference type="Proteomes" id="UP000886501">
    <property type="component" value="Unassembled WGS sequence"/>
</dbReference>
<proteinExistence type="predicted"/>
<comment type="caution">
    <text evidence="1">The sequence shown here is derived from an EMBL/GenBank/DDBJ whole genome shotgun (WGS) entry which is preliminary data.</text>
</comment>
<keyword evidence="2" id="KW-1185">Reference proteome</keyword>
<reference evidence="1" key="1">
    <citation type="submission" date="2019-10" db="EMBL/GenBank/DDBJ databases">
        <authorList>
            <consortium name="DOE Joint Genome Institute"/>
            <person name="Kuo A."/>
            <person name="Miyauchi S."/>
            <person name="Kiss E."/>
            <person name="Drula E."/>
            <person name="Kohler A."/>
            <person name="Sanchez-Garcia M."/>
            <person name="Andreopoulos B."/>
            <person name="Barry K.W."/>
            <person name="Bonito G."/>
            <person name="Buee M."/>
            <person name="Carver A."/>
            <person name="Chen C."/>
            <person name="Cichocki N."/>
            <person name="Clum A."/>
            <person name="Culley D."/>
            <person name="Crous P.W."/>
            <person name="Fauchery L."/>
            <person name="Girlanda M."/>
            <person name="Hayes R."/>
            <person name="Keri Z."/>
            <person name="Labutti K."/>
            <person name="Lipzen A."/>
            <person name="Lombard V."/>
            <person name="Magnuson J."/>
            <person name="Maillard F."/>
            <person name="Morin E."/>
            <person name="Murat C."/>
            <person name="Nolan M."/>
            <person name="Ohm R."/>
            <person name="Pangilinan J."/>
            <person name="Pereira M."/>
            <person name="Perotto S."/>
            <person name="Peter M."/>
            <person name="Riley R."/>
            <person name="Sitrit Y."/>
            <person name="Stielow B."/>
            <person name="Szollosi G."/>
            <person name="Zifcakova L."/>
            <person name="Stursova M."/>
            <person name="Spatafora J.W."/>
            <person name="Tedersoo L."/>
            <person name="Vaario L.-M."/>
            <person name="Yamada A."/>
            <person name="Yan M."/>
            <person name="Wang P."/>
            <person name="Xu J."/>
            <person name="Bruns T."/>
            <person name="Baldrian P."/>
            <person name="Vilgalys R."/>
            <person name="Henrissat B."/>
            <person name="Grigoriev I.V."/>
            <person name="Hibbett D."/>
            <person name="Nagy L.G."/>
            <person name="Martin F.M."/>
        </authorList>
    </citation>
    <scope>NUCLEOTIDE SEQUENCE</scope>
    <source>
        <strain evidence="1">P2</strain>
    </source>
</reference>
<accession>A0ACB6ZAG1</accession>
<evidence type="ECO:0000313" key="1">
    <source>
        <dbReference type="EMBL" id="KAF9646573.1"/>
    </source>
</evidence>
<sequence>MSEQTNDTSNLFTCLSCSIAFYSAEDQREHYRSDHHRYNMKRRVAGLPPVSVQVFNEKVLQRKVETAIMASIKGSVCEVCKKTYTTENAYRSHINSKKHRETELKLSSSRNGAPEALQTGEPAVVTADAPEDPPAPMEPSPQPVAEDQRSEGEEETSKSQSIEDRIASLRSRISPSQCLFCSVPAFKSINENVSHMASAHSFFIPDLEYLTDLSGLLSFLGERIAVDNTCIFCLKKSKEFRSLDAVRKHMLDKGHCKIAYDTESEKLAVSDFYDFSSSYPALPGEKKGLSKRRVKVIVPDAELVEDDGWEDVDGDEGDGEFDEVVEESITEPEDSEDGEDGTDDETSGPQITYGDTVYELVLPSGAKIGHRSLRRYYKQSFANPLPGRLEDPNSGVGLVRKLIGDKENSTLVPVKGGYGAFGNGTMTVKARNRGEAKEAGRHIREFRDQKRREQFKTKVGFVHNHQKHFRDPLLQVCMFSNVP</sequence>
<evidence type="ECO:0000313" key="2">
    <source>
        <dbReference type="Proteomes" id="UP000886501"/>
    </source>
</evidence>
<gene>
    <name evidence="1" type="ORF">BDM02DRAFT_3099582</name>
</gene>
<reference evidence="1" key="2">
    <citation type="journal article" date="2020" name="Nat. Commun.">
        <title>Large-scale genome sequencing of mycorrhizal fungi provides insights into the early evolution of symbiotic traits.</title>
        <authorList>
            <person name="Miyauchi S."/>
            <person name="Kiss E."/>
            <person name="Kuo A."/>
            <person name="Drula E."/>
            <person name="Kohler A."/>
            <person name="Sanchez-Garcia M."/>
            <person name="Morin E."/>
            <person name="Andreopoulos B."/>
            <person name="Barry K.W."/>
            <person name="Bonito G."/>
            <person name="Buee M."/>
            <person name="Carver A."/>
            <person name="Chen C."/>
            <person name="Cichocki N."/>
            <person name="Clum A."/>
            <person name="Culley D."/>
            <person name="Crous P.W."/>
            <person name="Fauchery L."/>
            <person name="Girlanda M."/>
            <person name="Hayes R.D."/>
            <person name="Keri Z."/>
            <person name="LaButti K."/>
            <person name="Lipzen A."/>
            <person name="Lombard V."/>
            <person name="Magnuson J."/>
            <person name="Maillard F."/>
            <person name="Murat C."/>
            <person name="Nolan M."/>
            <person name="Ohm R.A."/>
            <person name="Pangilinan J."/>
            <person name="Pereira M.F."/>
            <person name="Perotto S."/>
            <person name="Peter M."/>
            <person name="Pfister S."/>
            <person name="Riley R."/>
            <person name="Sitrit Y."/>
            <person name="Stielow J.B."/>
            <person name="Szollosi G."/>
            <person name="Zifcakova L."/>
            <person name="Stursova M."/>
            <person name="Spatafora J.W."/>
            <person name="Tedersoo L."/>
            <person name="Vaario L.M."/>
            <person name="Yamada A."/>
            <person name="Yan M."/>
            <person name="Wang P."/>
            <person name="Xu J."/>
            <person name="Bruns T."/>
            <person name="Baldrian P."/>
            <person name="Vilgalys R."/>
            <person name="Dunand C."/>
            <person name="Henrissat B."/>
            <person name="Grigoriev I.V."/>
            <person name="Hibbett D."/>
            <person name="Nagy L.G."/>
            <person name="Martin F.M."/>
        </authorList>
    </citation>
    <scope>NUCLEOTIDE SEQUENCE</scope>
    <source>
        <strain evidence="1">P2</strain>
    </source>
</reference>